<dbReference type="OrthoDB" id="10529220at2759"/>
<evidence type="ECO:0000313" key="2">
    <source>
        <dbReference type="Proteomes" id="UP000825890"/>
    </source>
</evidence>
<dbReference type="GeneID" id="68297725"/>
<sequence length="200" mass="22004">MSSYRTNAFVADGDFGEATREHPAMAFGEEVRRLTAASVAIPTDSQATKLFDSRDHRTIMEWITEELGVVQPDGTHSKGNAQENFNNAKQVYDKLLTDHRHVPVSTVVVETKDGYKVMTHAMMCGNLLAVSALNPTKVSAADGSKWDLTVPVFGELDLVKDANAKHHGLLVRQVKFVIDQNEILKGVQARGLSIPSFLQK</sequence>
<accession>A0A9P3FLF7</accession>
<protein>
    <submittedName>
        <fullName evidence="1">Uncharacterized protein</fullName>
    </submittedName>
</protein>
<dbReference type="RefSeq" id="XP_044663598.1">
    <property type="nucleotide sequence ID" value="XM_044807663.1"/>
</dbReference>
<keyword evidence="2" id="KW-1185">Reference proteome</keyword>
<gene>
    <name evidence="1" type="ORF">CKM354_001215000</name>
</gene>
<dbReference type="Proteomes" id="UP000825890">
    <property type="component" value="Unassembled WGS sequence"/>
</dbReference>
<dbReference type="AlphaFoldDB" id="A0A9P3FLF7"/>
<proteinExistence type="predicted"/>
<dbReference type="EMBL" id="BOLY01000008">
    <property type="protein sequence ID" value="GIZ49111.1"/>
    <property type="molecule type" value="Genomic_DNA"/>
</dbReference>
<comment type="caution">
    <text evidence="1">The sequence shown here is derived from an EMBL/GenBank/DDBJ whole genome shotgun (WGS) entry which is preliminary data.</text>
</comment>
<evidence type="ECO:0000313" key="1">
    <source>
        <dbReference type="EMBL" id="GIZ49111.1"/>
    </source>
</evidence>
<reference evidence="1 2" key="1">
    <citation type="submission" date="2021-01" db="EMBL/GenBank/DDBJ databases">
        <title>Cercospora kikuchii MAFF 305040 whole genome shotgun sequence.</title>
        <authorList>
            <person name="Kashiwa T."/>
            <person name="Suzuki T."/>
        </authorList>
    </citation>
    <scope>NUCLEOTIDE SEQUENCE [LARGE SCALE GENOMIC DNA]</scope>
    <source>
        <strain evidence="1 2">MAFF 305040</strain>
    </source>
</reference>
<organism evidence="1 2">
    <name type="scientific">Cercospora kikuchii</name>
    <dbReference type="NCBI Taxonomy" id="84275"/>
    <lineage>
        <taxon>Eukaryota</taxon>
        <taxon>Fungi</taxon>
        <taxon>Dikarya</taxon>
        <taxon>Ascomycota</taxon>
        <taxon>Pezizomycotina</taxon>
        <taxon>Dothideomycetes</taxon>
        <taxon>Dothideomycetidae</taxon>
        <taxon>Mycosphaerellales</taxon>
        <taxon>Mycosphaerellaceae</taxon>
        <taxon>Cercospora</taxon>
    </lineage>
</organism>
<name>A0A9P3FLF7_9PEZI</name>